<proteinExistence type="predicted"/>
<evidence type="ECO:0000259" key="1">
    <source>
        <dbReference type="Pfam" id="PF01243"/>
    </source>
</evidence>
<dbReference type="STRING" id="291169.A9E74_00764"/>
<sequence>MTEIYGSQHRQLQQEFNKEKLADRVGEAIITDYITDQHRDFIASRDFFFLSTVDHRGFPTCSHKGGDVGFVKILDEKTLAFPSLDGNGMYLSMGNIDANKKIGMLFIDFETPHRVRVHGTAELSRDPADLALFHEAELVVKVNIEDMFQNCPRYIHRYKRISESRYVPKTECETPLPVWKRLDALQDVIEDEEKAKVALEGGIITMEEYEALLLKGEA</sequence>
<dbReference type="PANTHER" id="PTHR42815:SF2">
    <property type="entry name" value="FAD-BINDING, PUTATIVE (AFU_ORTHOLOGUE AFUA_6G07600)-RELATED"/>
    <property type="match status" value="1"/>
</dbReference>
<dbReference type="PATRIC" id="fig|291169.3.peg.765"/>
<dbReference type="EMBL" id="MCRI01000004">
    <property type="protein sequence ID" value="ODN67654.1"/>
    <property type="molecule type" value="Genomic_DNA"/>
</dbReference>
<organism evidence="2 3">
    <name type="scientific">Methylophaga muralis</name>
    <dbReference type="NCBI Taxonomy" id="291169"/>
    <lineage>
        <taxon>Bacteria</taxon>
        <taxon>Pseudomonadati</taxon>
        <taxon>Pseudomonadota</taxon>
        <taxon>Gammaproteobacteria</taxon>
        <taxon>Thiotrichales</taxon>
        <taxon>Piscirickettsiaceae</taxon>
        <taxon>Methylophaga</taxon>
    </lineage>
</organism>
<feature type="domain" description="Pyridoxamine 5'-phosphate oxidase N-terminal" evidence="1">
    <location>
        <begin position="34"/>
        <end position="133"/>
    </location>
</feature>
<dbReference type="SUPFAM" id="SSF50475">
    <property type="entry name" value="FMN-binding split barrel"/>
    <property type="match status" value="1"/>
</dbReference>
<gene>
    <name evidence="2" type="ORF">A9E74_00764</name>
</gene>
<dbReference type="AlphaFoldDB" id="A0A1E3GUI4"/>
<evidence type="ECO:0000313" key="3">
    <source>
        <dbReference type="Proteomes" id="UP000094379"/>
    </source>
</evidence>
<comment type="caution">
    <text evidence="2">The sequence shown here is derived from an EMBL/GenBank/DDBJ whole genome shotgun (WGS) entry which is preliminary data.</text>
</comment>
<dbReference type="Proteomes" id="UP000094379">
    <property type="component" value="Unassembled WGS sequence"/>
</dbReference>
<dbReference type="RefSeq" id="WP_069295297.1">
    <property type="nucleotide sequence ID" value="NZ_MCRI01000004.1"/>
</dbReference>
<accession>A0A1E3GUI4</accession>
<name>A0A1E3GUI4_9GAMM</name>
<dbReference type="InterPro" id="IPR012349">
    <property type="entry name" value="Split_barrel_FMN-bd"/>
</dbReference>
<dbReference type="PANTHER" id="PTHR42815">
    <property type="entry name" value="FAD-BINDING, PUTATIVE (AFU_ORTHOLOGUE AFUA_6G07600)-RELATED"/>
    <property type="match status" value="1"/>
</dbReference>
<evidence type="ECO:0000313" key="2">
    <source>
        <dbReference type="EMBL" id="ODN67654.1"/>
    </source>
</evidence>
<protein>
    <submittedName>
        <fullName evidence="2">Pyridoxamine 5'-phosphate oxidase</fullName>
    </submittedName>
</protein>
<keyword evidence="3" id="KW-1185">Reference proteome</keyword>
<dbReference type="InterPro" id="IPR011576">
    <property type="entry name" value="Pyridox_Oxase_N"/>
</dbReference>
<reference evidence="2 3" key="1">
    <citation type="submission" date="2016-07" db="EMBL/GenBank/DDBJ databases">
        <title>Draft Genome Sequence of Methylophaga muralis Bur 1.</title>
        <authorList>
            <person name="Vasilenko O.V."/>
            <person name="Doronina N.V."/>
            <person name="Shmareva M.N."/>
            <person name="Tarlachkov S.V."/>
            <person name="Mustakhimov I."/>
            <person name="Trotsenko Y.A."/>
        </authorList>
    </citation>
    <scope>NUCLEOTIDE SEQUENCE [LARGE SCALE GENOMIC DNA]</scope>
    <source>
        <strain evidence="2 3">Bur 1</strain>
    </source>
</reference>
<dbReference type="Pfam" id="PF01243">
    <property type="entry name" value="PNPOx_N"/>
    <property type="match status" value="1"/>
</dbReference>
<dbReference type="Gene3D" id="2.30.110.10">
    <property type="entry name" value="Electron Transport, Fmn-binding Protein, Chain A"/>
    <property type="match status" value="1"/>
</dbReference>